<dbReference type="EMBL" id="KN846960">
    <property type="protein sequence ID" value="KIW66230.1"/>
    <property type="molecule type" value="Genomic_DNA"/>
</dbReference>
<protein>
    <recommendedName>
        <fullName evidence="3">Transglycosylase SLT domain-containing protein</fullName>
    </recommendedName>
</protein>
<proteinExistence type="predicted"/>
<evidence type="ECO:0008006" key="3">
    <source>
        <dbReference type="Google" id="ProtNLM"/>
    </source>
</evidence>
<accession>A0A0D2FHF1</accession>
<dbReference type="HOGENOM" id="CLU_058267_1_0_1"/>
<reference evidence="1 2" key="1">
    <citation type="submission" date="2015-01" db="EMBL/GenBank/DDBJ databases">
        <title>The Genome Sequence of Capronia semiimmersa CBS27337.</title>
        <authorList>
            <consortium name="The Broad Institute Genomics Platform"/>
            <person name="Cuomo C."/>
            <person name="de Hoog S."/>
            <person name="Gorbushina A."/>
            <person name="Stielow B."/>
            <person name="Teixiera M."/>
            <person name="Abouelleil A."/>
            <person name="Chapman S.B."/>
            <person name="Priest M."/>
            <person name="Young S.K."/>
            <person name="Wortman J."/>
            <person name="Nusbaum C."/>
            <person name="Birren B."/>
        </authorList>
    </citation>
    <scope>NUCLEOTIDE SEQUENCE [LARGE SCALE GENOMIC DNA]</scope>
    <source>
        <strain evidence="1 2">CBS 27337</strain>
    </source>
</reference>
<dbReference type="InterPro" id="IPR023346">
    <property type="entry name" value="Lysozyme-like_dom_sf"/>
</dbReference>
<dbReference type="Gene3D" id="1.10.530.10">
    <property type="match status" value="1"/>
</dbReference>
<dbReference type="AlphaFoldDB" id="A0A0D2FHF1"/>
<name>A0A0D2FHF1_9EURO</name>
<evidence type="ECO:0000313" key="1">
    <source>
        <dbReference type="EMBL" id="KIW66230.1"/>
    </source>
</evidence>
<keyword evidence="2" id="KW-1185">Reference proteome</keyword>
<organism evidence="1 2">
    <name type="scientific">Phialophora macrospora</name>
    <dbReference type="NCBI Taxonomy" id="1851006"/>
    <lineage>
        <taxon>Eukaryota</taxon>
        <taxon>Fungi</taxon>
        <taxon>Dikarya</taxon>
        <taxon>Ascomycota</taxon>
        <taxon>Pezizomycotina</taxon>
        <taxon>Eurotiomycetes</taxon>
        <taxon>Chaetothyriomycetidae</taxon>
        <taxon>Chaetothyriales</taxon>
        <taxon>Herpotrichiellaceae</taxon>
        <taxon>Phialophora</taxon>
    </lineage>
</organism>
<dbReference type="SUPFAM" id="SSF53955">
    <property type="entry name" value="Lysozyme-like"/>
    <property type="match status" value="1"/>
</dbReference>
<gene>
    <name evidence="1" type="ORF">PV04_08430</name>
</gene>
<dbReference type="Proteomes" id="UP000054266">
    <property type="component" value="Unassembled WGS sequence"/>
</dbReference>
<sequence length="183" mass="19339">MFNANKGVMRVSCVNLGADNGPDDSEEEIGLVLNAVQYVAYLTNVDHRFILAILLQESKGCVRVRTTNNGVPNPGLMQAHDGASSCNLNGNLQTPCPGSQIFGMVFDGVGGTSTGDGLAEILNQLAPSGNDAQAYYRAARRYNTGSIADDGNLDEGGRSTNCYASDVANRLTGWVWAQSTCSL</sequence>
<evidence type="ECO:0000313" key="2">
    <source>
        <dbReference type="Proteomes" id="UP000054266"/>
    </source>
</evidence>